<proteinExistence type="predicted"/>
<dbReference type="Gene3D" id="3.30.70.1230">
    <property type="entry name" value="Nucleotide cyclase"/>
    <property type="match status" value="1"/>
</dbReference>
<keyword evidence="1" id="KW-0812">Transmembrane</keyword>
<evidence type="ECO:0000313" key="3">
    <source>
        <dbReference type="EMBL" id="ETO14386.1"/>
    </source>
</evidence>
<keyword evidence="1" id="KW-1133">Transmembrane helix</keyword>
<dbReference type="Pfam" id="PF00211">
    <property type="entry name" value="Guanylate_cyc"/>
    <property type="match status" value="1"/>
</dbReference>
<dbReference type="GO" id="GO:0019934">
    <property type="term" value="P:cGMP-mediated signaling"/>
    <property type="evidence" value="ECO:0007669"/>
    <property type="project" value="TreeGrafter"/>
</dbReference>
<keyword evidence="1" id="KW-0472">Membrane</keyword>
<evidence type="ECO:0000313" key="4">
    <source>
        <dbReference type="Proteomes" id="UP000023152"/>
    </source>
</evidence>
<dbReference type="PROSITE" id="PS50125">
    <property type="entry name" value="GUANYLATE_CYCLASE_2"/>
    <property type="match status" value="1"/>
</dbReference>
<dbReference type="OMA" id="RNGIRTC"/>
<dbReference type="InterPro" id="IPR029787">
    <property type="entry name" value="Nucleotide_cyclase"/>
</dbReference>
<dbReference type="CDD" id="cd07302">
    <property type="entry name" value="CHD"/>
    <property type="match status" value="1"/>
</dbReference>
<dbReference type="GO" id="GO:0004383">
    <property type="term" value="F:guanylate cyclase activity"/>
    <property type="evidence" value="ECO:0007669"/>
    <property type="project" value="TreeGrafter"/>
</dbReference>
<dbReference type="InterPro" id="IPR001054">
    <property type="entry name" value="A/G_cyclase"/>
</dbReference>
<accession>X6MLA5</accession>
<feature type="domain" description="Guanylate cyclase" evidence="2">
    <location>
        <begin position="49"/>
        <end position="183"/>
    </location>
</feature>
<organism evidence="3 4">
    <name type="scientific">Reticulomyxa filosa</name>
    <dbReference type="NCBI Taxonomy" id="46433"/>
    <lineage>
        <taxon>Eukaryota</taxon>
        <taxon>Sar</taxon>
        <taxon>Rhizaria</taxon>
        <taxon>Retaria</taxon>
        <taxon>Foraminifera</taxon>
        <taxon>Monothalamids</taxon>
        <taxon>Reticulomyxidae</taxon>
        <taxon>Reticulomyxa</taxon>
    </lineage>
</organism>
<evidence type="ECO:0000259" key="2">
    <source>
        <dbReference type="PROSITE" id="PS50125"/>
    </source>
</evidence>
<dbReference type="Proteomes" id="UP000023152">
    <property type="component" value="Unassembled WGS sequence"/>
</dbReference>
<reference evidence="3 4" key="1">
    <citation type="journal article" date="2013" name="Curr. Biol.">
        <title>The Genome of the Foraminiferan Reticulomyxa filosa.</title>
        <authorList>
            <person name="Glockner G."/>
            <person name="Hulsmann N."/>
            <person name="Schleicher M."/>
            <person name="Noegel A.A."/>
            <person name="Eichinger L."/>
            <person name="Gallinger C."/>
            <person name="Pawlowski J."/>
            <person name="Sierra R."/>
            <person name="Euteneuer U."/>
            <person name="Pillet L."/>
            <person name="Moustafa A."/>
            <person name="Platzer M."/>
            <person name="Groth M."/>
            <person name="Szafranski K."/>
            <person name="Schliwa M."/>
        </authorList>
    </citation>
    <scope>NUCLEOTIDE SEQUENCE [LARGE SCALE GENOMIC DNA]</scope>
</reference>
<dbReference type="OrthoDB" id="60033at2759"/>
<evidence type="ECO:0000256" key="1">
    <source>
        <dbReference type="SAM" id="Phobius"/>
    </source>
</evidence>
<dbReference type="EMBL" id="ASPP01020063">
    <property type="protein sequence ID" value="ETO14386.1"/>
    <property type="molecule type" value="Genomic_DNA"/>
</dbReference>
<keyword evidence="4" id="KW-1185">Reference proteome</keyword>
<feature type="transmembrane region" description="Helical" evidence="1">
    <location>
        <begin position="191"/>
        <end position="211"/>
    </location>
</feature>
<dbReference type="SUPFAM" id="SSF55073">
    <property type="entry name" value="Nucleotide cyclase"/>
    <property type="match status" value="1"/>
</dbReference>
<gene>
    <name evidence="3" type="ORF">RFI_22986</name>
</gene>
<name>X6MLA5_RETFI</name>
<comment type="caution">
    <text evidence="3">The sequence shown here is derived from an EMBL/GenBank/DDBJ whole genome shotgun (WGS) entry which is preliminary data.</text>
</comment>
<dbReference type="SMART" id="SM00044">
    <property type="entry name" value="CYCc"/>
    <property type="match status" value="1"/>
</dbReference>
<dbReference type="GO" id="GO:0008074">
    <property type="term" value="C:guanylate cyclase complex, soluble"/>
    <property type="evidence" value="ECO:0007669"/>
    <property type="project" value="TreeGrafter"/>
</dbReference>
<dbReference type="AlphaFoldDB" id="X6MLA5"/>
<protein>
    <recommendedName>
        <fullName evidence="2">Guanylate cyclase domain-containing protein</fullName>
    </recommendedName>
</protein>
<dbReference type="PANTHER" id="PTHR45655:SF13">
    <property type="entry name" value="SOLUBLE GUANYLATE CYCLASE GCY-32-RELATED"/>
    <property type="match status" value="1"/>
</dbReference>
<dbReference type="PANTHER" id="PTHR45655">
    <property type="entry name" value="GUANYLATE CYCLASE SOLUBLE SUBUNIT BETA-2"/>
    <property type="match status" value="1"/>
</dbReference>
<sequence>MKLPLKKSRKERQQSTSVLLPSFIANQLLHKSLFDRNNICLKRSFQSATVFQSDLIGFTALSSTVHPSFVVSLLHHFYAKYDHFAAHFNVQKIETIGDAYICVSFGGPTEPVIDFALSVVNVHKQLKDYRIQNILQPGNVSDPINISIRVGIARGNVLGCILGRSCLRFHIFGSALDHAIQLEGKCLPNSILGIHLYMYIIYTCSSLSFFITL</sequence>
<dbReference type="GO" id="GO:0070482">
    <property type="term" value="P:response to oxygen levels"/>
    <property type="evidence" value="ECO:0007669"/>
    <property type="project" value="TreeGrafter"/>
</dbReference>